<dbReference type="KEGG" id="hsc:HVS_01155"/>
<evidence type="ECO:0000313" key="1">
    <source>
        <dbReference type="EMBL" id="AUG56201.1"/>
    </source>
</evidence>
<dbReference type="EMBL" id="NEMB01000003">
    <property type="protein sequence ID" value="PQQ65613.1"/>
    <property type="molecule type" value="Genomic_DNA"/>
</dbReference>
<dbReference type="AlphaFoldDB" id="A0A2K9EI57"/>
<dbReference type="RefSeq" id="WP_101298624.1">
    <property type="nucleotide sequence ID" value="NZ_CP025197.1"/>
</dbReference>
<protein>
    <submittedName>
        <fullName evidence="1">Uncharacterized protein</fullName>
    </submittedName>
</protein>
<name>A0A2K9EI57_9FIRM</name>
<gene>
    <name evidence="2" type="ORF">B9R14_01745</name>
    <name evidence="1" type="ORF">HVS_01155</name>
</gene>
<sequence>MLNSISFNLFLKEGKIDLINEDNEAELLTGPHNAEWVLVRGGFVMEDSFEFSYSKWREVK</sequence>
<accession>A0A2K9EI57</accession>
<dbReference type="EMBL" id="CP025197">
    <property type="protein sequence ID" value="AUG56201.1"/>
    <property type="molecule type" value="Genomic_DNA"/>
</dbReference>
<evidence type="ECO:0000313" key="2">
    <source>
        <dbReference type="EMBL" id="PQQ65613.1"/>
    </source>
</evidence>
<reference evidence="2 4" key="2">
    <citation type="journal article" date="2018" name="Syst. Appl. Microbiol.">
        <title>Characterization and high-quality draft genome sequence of Herbivorax saccincola A7, an anaerobic, alkaliphilic, thermophilic, cellulolytic, and xylanolytic bacterium.</title>
        <authorList>
            <person name="Aikawa S."/>
            <person name="Baramee S."/>
            <person name="Sermsathanaswadi J."/>
            <person name="Thianheng P."/>
            <person name="Tachaapaikoon C."/>
            <person name="Shikata A."/>
            <person name="Waeonukul R."/>
            <person name="Pason P."/>
            <person name="Ratanakhanokchai K."/>
            <person name="Kosugi A."/>
        </authorList>
    </citation>
    <scope>NUCLEOTIDE SEQUENCE [LARGE SCALE GENOMIC DNA]</scope>
    <source>
        <strain evidence="2 4">A7</strain>
    </source>
</reference>
<dbReference type="Proteomes" id="UP000239720">
    <property type="component" value="Unassembled WGS sequence"/>
</dbReference>
<evidence type="ECO:0000313" key="4">
    <source>
        <dbReference type="Proteomes" id="UP000239720"/>
    </source>
</evidence>
<reference evidence="1 3" key="1">
    <citation type="submission" date="2017-12" db="EMBL/GenBank/DDBJ databases">
        <title>Complete genome sequence of Herbivorax saccincola GGR1, a novel Cellulosome-producing hydrolytic bacterium in a thermophilic biogas plant, established by Illumina and Nanopore MinION sequencing.</title>
        <authorList>
            <person name="Pechtl A."/>
            <person name="Ruckert C."/>
            <person name="Koeck D.E."/>
            <person name="Maus I."/>
            <person name="Winkler A."/>
            <person name="Kalinowski J."/>
            <person name="Puhler A."/>
            <person name="Schwarz W.W."/>
            <person name="Zverlov V.V."/>
            <person name="Schluter A."/>
            <person name="Liebl W."/>
        </authorList>
    </citation>
    <scope>NUCLEOTIDE SEQUENCE [LARGE SCALE GENOMIC DNA]</scope>
    <source>
        <strain evidence="1">GGR1</strain>
        <strain evidence="3">SR1</strain>
    </source>
</reference>
<proteinExistence type="predicted"/>
<keyword evidence="3" id="KW-1185">Reference proteome</keyword>
<dbReference type="Proteomes" id="UP000233534">
    <property type="component" value="Chromosome"/>
</dbReference>
<evidence type="ECO:0000313" key="3">
    <source>
        <dbReference type="Proteomes" id="UP000233534"/>
    </source>
</evidence>
<organism evidence="1 3">
    <name type="scientific">Acetivibrio saccincola</name>
    <dbReference type="NCBI Taxonomy" id="1677857"/>
    <lineage>
        <taxon>Bacteria</taxon>
        <taxon>Bacillati</taxon>
        <taxon>Bacillota</taxon>
        <taxon>Clostridia</taxon>
        <taxon>Eubacteriales</taxon>
        <taxon>Oscillospiraceae</taxon>
        <taxon>Acetivibrio</taxon>
    </lineage>
</organism>